<dbReference type="Pfam" id="PF00668">
    <property type="entry name" value="Condensation"/>
    <property type="match status" value="1"/>
</dbReference>
<feature type="domain" description="AMP-dependent synthetase/ligase" evidence="1">
    <location>
        <begin position="472"/>
        <end position="732"/>
    </location>
</feature>
<evidence type="ECO:0000313" key="3">
    <source>
        <dbReference type="EMBL" id="MFB9208281.1"/>
    </source>
</evidence>
<dbReference type="Gene3D" id="3.40.50.980">
    <property type="match status" value="2"/>
</dbReference>
<dbReference type="PANTHER" id="PTHR45527:SF1">
    <property type="entry name" value="FATTY ACID SYNTHASE"/>
    <property type="match status" value="1"/>
</dbReference>
<name>A0ABV5IUP3_9ACTN</name>
<dbReference type="EMBL" id="JBHMEI010000068">
    <property type="protein sequence ID" value="MFB9208281.1"/>
    <property type="molecule type" value="Genomic_DNA"/>
</dbReference>
<keyword evidence="4" id="KW-1185">Reference proteome</keyword>
<evidence type="ECO:0000313" key="4">
    <source>
        <dbReference type="Proteomes" id="UP001589647"/>
    </source>
</evidence>
<comment type="caution">
    <text evidence="3">The sequence shown here is derived from an EMBL/GenBank/DDBJ whole genome shotgun (WGS) entry which is preliminary data.</text>
</comment>
<dbReference type="SUPFAM" id="SSF52777">
    <property type="entry name" value="CoA-dependent acyltransferases"/>
    <property type="match status" value="2"/>
</dbReference>
<dbReference type="PANTHER" id="PTHR45527">
    <property type="entry name" value="NONRIBOSOMAL PEPTIDE SYNTHETASE"/>
    <property type="match status" value="1"/>
</dbReference>
<dbReference type="Gene3D" id="3.30.559.10">
    <property type="entry name" value="Chloramphenicol acetyltransferase-like domain"/>
    <property type="match status" value="1"/>
</dbReference>
<feature type="domain" description="Condensation" evidence="2">
    <location>
        <begin position="39"/>
        <end position="447"/>
    </location>
</feature>
<feature type="non-terminal residue" evidence="3">
    <location>
        <position position="732"/>
    </location>
</feature>
<gene>
    <name evidence="3" type="ORF">ACFFV7_44365</name>
</gene>
<dbReference type="InterPro" id="IPR000873">
    <property type="entry name" value="AMP-dep_synth/lig_dom"/>
</dbReference>
<sequence>MTEVREDRIAELVRSRLAAALKQQEKAAAPGIPATSAADMPLSPAQERLWFLAQLEPDTPAYNVPLTLRLRGPVDVSALTGAVADLAERHWILRGVIEEGRVRPVADVPVPVVDVDGTELERELAAHAWRPFRLDAKPPLRATVFRLGDEECVLALTLHHIATDAWSERVLLDDLTHLYAARLGLEPPPAPPALQYADVAAWEAGRPDADLDWWTGHLAGLPPVLDLPLARPRPSVPTWEGAAVAIEVPEPLSAKVRAVAGTSPFMVFLAGLQALLSRLSGVDDIAVGVPHAGRHHPDAERVVGCFINTLVVRGDTSGDPTGAELLARARAAALDAFAHAGTPFERVVERLQPERNLAVTPLFQVMLNVYDTGTPVSLPGLEVVAGTPPAPTAKFDLNLELGDDGTRFSGELRYRTDLFDEATVRRLAGWYLELLDGLLTTPDAPVRLPAGDDLRGRDAGLPVDVPLHTLVERVADTRPDALAVGSLSYAELDRRANQVAHRLLASGVGPQEPVGVLLERRPELVVAMLGVLKAGAAYLPLDPVYPERRNRAVVADAGARFVLTEAELAGAAEASGERPGVAVRPEHLAYVIYTSGSTGRPKGVAVEHRHITHYLGAVAEVVPAGMGSFALVSTAAADLGMTNVWCALTTGATLHLIDHETATDPAAFAARLAAHPVDAIKMVPSQLELLGTAALPRKLLILAGEAVPADLVARVRAARPDLEVQIHYGPTE</sequence>
<dbReference type="SUPFAM" id="SSF56801">
    <property type="entry name" value="Acetyl-CoA synthetase-like"/>
    <property type="match status" value="1"/>
</dbReference>
<dbReference type="Proteomes" id="UP001589647">
    <property type="component" value="Unassembled WGS sequence"/>
</dbReference>
<proteinExistence type="predicted"/>
<evidence type="ECO:0000259" key="2">
    <source>
        <dbReference type="Pfam" id="PF00668"/>
    </source>
</evidence>
<dbReference type="Gene3D" id="3.30.559.30">
    <property type="entry name" value="Nonribosomal peptide synthetase, condensation domain"/>
    <property type="match status" value="1"/>
</dbReference>
<organism evidence="3 4">
    <name type="scientific">Nonomuraea spiralis</name>
    <dbReference type="NCBI Taxonomy" id="46182"/>
    <lineage>
        <taxon>Bacteria</taxon>
        <taxon>Bacillati</taxon>
        <taxon>Actinomycetota</taxon>
        <taxon>Actinomycetes</taxon>
        <taxon>Streptosporangiales</taxon>
        <taxon>Streptosporangiaceae</taxon>
        <taxon>Nonomuraea</taxon>
    </lineage>
</organism>
<dbReference type="RefSeq" id="WP_379478680.1">
    <property type="nucleotide sequence ID" value="NZ_JBHMEI010000068.1"/>
</dbReference>
<dbReference type="PROSITE" id="PS00455">
    <property type="entry name" value="AMP_BINDING"/>
    <property type="match status" value="1"/>
</dbReference>
<dbReference type="CDD" id="cd19531">
    <property type="entry name" value="LCL_NRPS-like"/>
    <property type="match status" value="1"/>
</dbReference>
<reference evidence="3 4" key="1">
    <citation type="submission" date="2024-09" db="EMBL/GenBank/DDBJ databases">
        <authorList>
            <person name="Sun Q."/>
            <person name="Mori K."/>
        </authorList>
    </citation>
    <scope>NUCLEOTIDE SEQUENCE [LARGE SCALE GENOMIC DNA]</scope>
    <source>
        <strain evidence="3 4">CCM 3426</strain>
    </source>
</reference>
<dbReference type="InterPro" id="IPR020845">
    <property type="entry name" value="AMP-binding_CS"/>
</dbReference>
<accession>A0ABV5IUP3</accession>
<protein>
    <submittedName>
        <fullName evidence="3">Condensation domain-containing protein</fullName>
    </submittedName>
</protein>
<dbReference type="Pfam" id="PF00501">
    <property type="entry name" value="AMP-binding"/>
    <property type="match status" value="1"/>
</dbReference>
<dbReference type="InterPro" id="IPR001242">
    <property type="entry name" value="Condensation_dom"/>
</dbReference>
<evidence type="ECO:0000259" key="1">
    <source>
        <dbReference type="Pfam" id="PF00501"/>
    </source>
</evidence>
<dbReference type="InterPro" id="IPR023213">
    <property type="entry name" value="CAT-like_dom_sf"/>
</dbReference>